<feature type="binding site" evidence="5">
    <location>
        <position position="293"/>
    </location>
    <ligand>
        <name>Fe cation</name>
        <dbReference type="ChEBI" id="CHEBI:24875"/>
        <note>catalytic</note>
    </ligand>
</feature>
<dbReference type="PANTHER" id="PTHR10543">
    <property type="entry name" value="BETA-CAROTENE DIOXYGENASE"/>
    <property type="match status" value="1"/>
</dbReference>
<dbReference type="Proteomes" id="UP000829685">
    <property type="component" value="Unassembled WGS sequence"/>
</dbReference>
<sequence length="504" mass="56959">MAGHFRQQLPYGTQQFPNRPQFSGFMKPCRFEGEVQNLEVVGKIPNEIDGTFYRVMPDPQMVPFIENDPWFNGDGNVSAFRIQSGKCHFKQKYVRTEKFVREREAQRALLGKYRNKYTDAVEFKIRTTANTNVVYFNGRLLACKEDAPPYALHPETLDTIGLEDFDGQLPSLTFTAHPKVDPVTKEFVCFGYEAKGDGTPDVCYFTIAPDGKFLETVWLVSPVVAMIHDFAVTDNWVLFPLIPQTCDIERLKAGGEHWQWNPDIPFYIGVLPRRGAKGTDVKWFRAPNAFPGHTANAYETPDGNIIFDLPVNEKNVFFWWPDKDGNAPDPTSGEIKADFLRFTIDPRASDLDLAKPEILSREDCEFVRIDDRFATKKHSHCFFDIMDPKLETNFPAIAPVMGGGHAPYNALGHIDIETRVVQKYFPGPTHLCQEPVFIPRSTTAAEGDGYLMALVNNYATMASELHIVDTRNFGEACAIIYLPIRLRAGLHGNWVDSQDLALSG</sequence>
<evidence type="ECO:0000256" key="1">
    <source>
        <dbReference type="ARBA" id="ARBA00006787"/>
    </source>
</evidence>
<gene>
    <name evidence="6" type="ORF">JX265_012961</name>
</gene>
<dbReference type="GO" id="GO:0046872">
    <property type="term" value="F:metal ion binding"/>
    <property type="evidence" value="ECO:0007669"/>
    <property type="project" value="UniProtKB-KW"/>
</dbReference>
<keyword evidence="7" id="KW-1185">Reference proteome</keyword>
<accession>A0A9P9W9W6</accession>
<evidence type="ECO:0000313" key="6">
    <source>
        <dbReference type="EMBL" id="KAI1852933.1"/>
    </source>
</evidence>
<evidence type="ECO:0000256" key="4">
    <source>
        <dbReference type="ARBA" id="ARBA00023004"/>
    </source>
</evidence>
<keyword evidence="2 5" id="KW-0479">Metal-binding</keyword>
<evidence type="ECO:0000256" key="5">
    <source>
        <dbReference type="PIRSR" id="PIRSR604294-1"/>
    </source>
</evidence>
<proteinExistence type="inferred from homology"/>
<reference evidence="6" key="1">
    <citation type="submission" date="2021-03" db="EMBL/GenBank/DDBJ databases">
        <title>Revisited historic fungal species revealed as producer of novel bioactive compounds through whole genome sequencing and comparative genomics.</title>
        <authorList>
            <person name="Vignolle G.A."/>
            <person name="Hochenegger N."/>
            <person name="Mach R.L."/>
            <person name="Mach-Aigner A.R."/>
            <person name="Javad Rahimi M."/>
            <person name="Salim K.A."/>
            <person name="Chan C.M."/>
            <person name="Lim L.B.L."/>
            <person name="Cai F."/>
            <person name="Druzhinina I.S."/>
            <person name="U'Ren J.M."/>
            <person name="Derntl C."/>
        </authorList>
    </citation>
    <scope>NUCLEOTIDE SEQUENCE</scope>
    <source>
        <strain evidence="6">TUCIM 5799</strain>
    </source>
</reference>
<dbReference type="EMBL" id="JAFIMR010000060">
    <property type="protein sequence ID" value="KAI1852933.1"/>
    <property type="molecule type" value="Genomic_DNA"/>
</dbReference>
<dbReference type="PANTHER" id="PTHR10543:SF89">
    <property type="entry name" value="CAROTENOID 9,10(9',10')-CLEAVAGE DIOXYGENASE 1"/>
    <property type="match status" value="1"/>
</dbReference>
<dbReference type="GO" id="GO:0016121">
    <property type="term" value="P:carotene catabolic process"/>
    <property type="evidence" value="ECO:0007669"/>
    <property type="project" value="TreeGrafter"/>
</dbReference>
<dbReference type="Pfam" id="PF03055">
    <property type="entry name" value="RPE65"/>
    <property type="match status" value="1"/>
</dbReference>
<evidence type="ECO:0000256" key="3">
    <source>
        <dbReference type="ARBA" id="ARBA00023002"/>
    </source>
</evidence>
<evidence type="ECO:0000256" key="2">
    <source>
        <dbReference type="ARBA" id="ARBA00022723"/>
    </source>
</evidence>
<keyword evidence="4 5" id="KW-0408">Iron</keyword>
<comment type="cofactor">
    <cofactor evidence="5">
        <name>Fe(2+)</name>
        <dbReference type="ChEBI" id="CHEBI:29033"/>
    </cofactor>
    <text evidence="5">Binds 1 Fe(2+) ion per subunit.</text>
</comment>
<dbReference type="GO" id="GO:0010436">
    <property type="term" value="F:carotenoid dioxygenase activity"/>
    <property type="evidence" value="ECO:0007669"/>
    <property type="project" value="TreeGrafter"/>
</dbReference>
<protein>
    <recommendedName>
        <fullName evidence="8">Lignostilbene dioxygenase</fullName>
    </recommendedName>
</protein>
<feature type="binding site" evidence="5">
    <location>
        <position position="177"/>
    </location>
    <ligand>
        <name>Fe cation</name>
        <dbReference type="ChEBI" id="CHEBI:24875"/>
        <note>catalytic</note>
    </ligand>
</feature>
<dbReference type="OrthoDB" id="1069523at2759"/>
<dbReference type="InterPro" id="IPR004294">
    <property type="entry name" value="Carotenoid_Oase"/>
</dbReference>
<feature type="binding site" evidence="5">
    <location>
        <position position="228"/>
    </location>
    <ligand>
        <name>Fe cation</name>
        <dbReference type="ChEBI" id="CHEBI:24875"/>
        <note>catalytic</note>
    </ligand>
</feature>
<keyword evidence="3" id="KW-0560">Oxidoreductase</keyword>
<dbReference type="AlphaFoldDB" id="A0A9P9W9W6"/>
<name>A0A9P9W9W6_9PEZI</name>
<comment type="similarity">
    <text evidence="1">Belongs to the carotenoid oxygenase family.</text>
</comment>
<comment type="caution">
    <text evidence="6">The sequence shown here is derived from an EMBL/GenBank/DDBJ whole genome shotgun (WGS) entry which is preliminary data.</text>
</comment>
<evidence type="ECO:0008006" key="8">
    <source>
        <dbReference type="Google" id="ProtNLM"/>
    </source>
</evidence>
<feature type="binding site" evidence="5">
    <location>
        <position position="491"/>
    </location>
    <ligand>
        <name>Fe cation</name>
        <dbReference type="ChEBI" id="CHEBI:24875"/>
        <note>catalytic</note>
    </ligand>
</feature>
<evidence type="ECO:0000313" key="7">
    <source>
        <dbReference type="Proteomes" id="UP000829685"/>
    </source>
</evidence>
<organism evidence="6 7">
    <name type="scientific">Neoarthrinium moseri</name>
    <dbReference type="NCBI Taxonomy" id="1658444"/>
    <lineage>
        <taxon>Eukaryota</taxon>
        <taxon>Fungi</taxon>
        <taxon>Dikarya</taxon>
        <taxon>Ascomycota</taxon>
        <taxon>Pezizomycotina</taxon>
        <taxon>Sordariomycetes</taxon>
        <taxon>Xylariomycetidae</taxon>
        <taxon>Amphisphaeriales</taxon>
        <taxon>Apiosporaceae</taxon>
        <taxon>Neoarthrinium</taxon>
    </lineage>
</organism>